<reference evidence="8" key="1">
    <citation type="submission" date="2023-06" db="EMBL/GenBank/DDBJ databases">
        <authorList>
            <person name="Delattre M."/>
        </authorList>
    </citation>
    <scope>NUCLEOTIDE SEQUENCE</scope>
    <source>
        <strain evidence="8">AF72</strain>
    </source>
</reference>
<dbReference type="Pfam" id="PF04719">
    <property type="entry name" value="TAFII28"/>
    <property type="match status" value="1"/>
</dbReference>
<keyword evidence="9" id="KW-1185">Reference proteome</keyword>
<dbReference type="PANTHER" id="PTHR13218:SF8">
    <property type="entry name" value="TRANSCRIPTION INITIATION FACTOR TFIID SUBUNIT 11"/>
    <property type="match status" value="1"/>
</dbReference>
<keyword evidence="4" id="KW-0804">Transcription</keyword>
<comment type="subcellular location">
    <subcellularLocation>
        <location evidence="1">Nucleus</location>
    </subcellularLocation>
</comment>
<dbReference type="InterPro" id="IPR006809">
    <property type="entry name" value="TAFII28_dom"/>
</dbReference>
<evidence type="ECO:0000259" key="7">
    <source>
        <dbReference type="Pfam" id="PF04719"/>
    </source>
</evidence>
<comment type="caution">
    <text evidence="8">The sequence shown here is derived from an EMBL/GenBank/DDBJ whole genome shotgun (WGS) entry which is preliminary data.</text>
</comment>
<dbReference type="Gene3D" id="1.10.20.10">
    <property type="entry name" value="Histone, subunit A"/>
    <property type="match status" value="1"/>
</dbReference>
<evidence type="ECO:0000313" key="9">
    <source>
        <dbReference type="Proteomes" id="UP001177023"/>
    </source>
</evidence>
<keyword evidence="3" id="KW-0805">Transcription regulation</keyword>
<feature type="domain" description="TAFII28-like protein" evidence="7">
    <location>
        <begin position="243"/>
        <end position="311"/>
    </location>
</feature>
<feature type="region of interest" description="Disordered" evidence="6">
    <location>
        <begin position="165"/>
        <end position="186"/>
    </location>
</feature>
<dbReference type="GO" id="GO:0005669">
    <property type="term" value="C:transcription factor TFIID complex"/>
    <property type="evidence" value="ECO:0007669"/>
    <property type="project" value="InterPro"/>
</dbReference>
<evidence type="ECO:0000256" key="3">
    <source>
        <dbReference type="ARBA" id="ARBA00023015"/>
    </source>
</evidence>
<evidence type="ECO:0000256" key="6">
    <source>
        <dbReference type="SAM" id="MobiDB-lite"/>
    </source>
</evidence>
<evidence type="ECO:0000256" key="1">
    <source>
        <dbReference type="ARBA" id="ARBA00004123"/>
    </source>
</evidence>
<protein>
    <recommendedName>
        <fullName evidence="7">TAFII28-like protein domain-containing protein</fullName>
    </recommendedName>
</protein>
<dbReference type="GO" id="GO:0051123">
    <property type="term" value="P:RNA polymerase II preinitiation complex assembly"/>
    <property type="evidence" value="ECO:0007669"/>
    <property type="project" value="InterPro"/>
</dbReference>
<dbReference type="GO" id="GO:0016251">
    <property type="term" value="F:RNA polymerase II general transcription initiation factor activity"/>
    <property type="evidence" value="ECO:0007669"/>
    <property type="project" value="TreeGrafter"/>
</dbReference>
<evidence type="ECO:0000256" key="2">
    <source>
        <dbReference type="ARBA" id="ARBA00009788"/>
    </source>
</evidence>
<feature type="non-terminal residue" evidence="8">
    <location>
        <position position="314"/>
    </location>
</feature>
<dbReference type="PANTHER" id="PTHR13218">
    <property type="entry name" value="TRANSCRIPTION INITIATION FACTOR TFIID SUBUNIT 11-RELATED"/>
    <property type="match status" value="1"/>
</dbReference>
<gene>
    <name evidence="8" type="ORF">MSPICULIGERA_LOCUS3133</name>
</gene>
<dbReference type="InterPro" id="IPR009072">
    <property type="entry name" value="Histone-fold"/>
</dbReference>
<evidence type="ECO:0000313" key="8">
    <source>
        <dbReference type="EMBL" id="CAJ0564458.1"/>
    </source>
</evidence>
<feature type="compositionally biased region" description="Basic residues" evidence="6">
    <location>
        <begin position="50"/>
        <end position="62"/>
    </location>
</feature>
<proteinExistence type="inferred from homology"/>
<evidence type="ECO:0000256" key="5">
    <source>
        <dbReference type="ARBA" id="ARBA00023242"/>
    </source>
</evidence>
<sequence length="314" mass="35100">MNGPQKRKAGSGYYDPKMAAVAVPRRSEAYIRKIPVDVDDYFPTRISRDLRKKIVPPKRKYSVRSLPHANELGEVSDSETEGSESSNTRSSDATQNTTISDMAMVEPEHKICDFRDISLETPKGRNGVDAKRHSYRRSRELIVLGPSPTSSVSREVHFHEALTQLEEQEERSNSPVESLVEPPPELECEPPIEKTIVEARLRVIPEMPRYSFAKSSPFFEADAMTPEAAVSSAAGDHGVRKTVLMANLTREQLDRYDACTTANFSSDMMQDIIQKHCDIMIGPSIAEVIGAVAKTFLGELVEEAMRARHEHIKS</sequence>
<dbReference type="EMBL" id="CATQJA010000886">
    <property type="protein sequence ID" value="CAJ0564458.1"/>
    <property type="molecule type" value="Genomic_DNA"/>
</dbReference>
<organism evidence="8 9">
    <name type="scientific">Mesorhabditis spiculigera</name>
    <dbReference type="NCBI Taxonomy" id="96644"/>
    <lineage>
        <taxon>Eukaryota</taxon>
        <taxon>Metazoa</taxon>
        <taxon>Ecdysozoa</taxon>
        <taxon>Nematoda</taxon>
        <taxon>Chromadorea</taxon>
        <taxon>Rhabditida</taxon>
        <taxon>Rhabditina</taxon>
        <taxon>Rhabditomorpha</taxon>
        <taxon>Rhabditoidea</taxon>
        <taxon>Rhabditidae</taxon>
        <taxon>Mesorhabditinae</taxon>
        <taxon>Mesorhabditis</taxon>
    </lineage>
</organism>
<dbReference type="Proteomes" id="UP001177023">
    <property type="component" value="Unassembled WGS sequence"/>
</dbReference>
<feature type="region of interest" description="Disordered" evidence="6">
    <location>
        <begin position="47"/>
        <end position="98"/>
    </location>
</feature>
<feature type="compositionally biased region" description="Polar residues" evidence="6">
    <location>
        <begin position="83"/>
        <end position="98"/>
    </location>
</feature>
<accession>A0AA36FW40</accession>
<comment type="similarity">
    <text evidence="2">Belongs to the TAF11 family.</text>
</comment>
<dbReference type="AlphaFoldDB" id="A0AA36FW40"/>
<dbReference type="GO" id="GO:0046982">
    <property type="term" value="F:protein heterodimerization activity"/>
    <property type="evidence" value="ECO:0007669"/>
    <property type="project" value="InterPro"/>
</dbReference>
<dbReference type="SUPFAM" id="SSF47113">
    <property type="entry name" value="Histone-fold"/>
    <property type="match status" value="1"/>
</dbReference>
<keyword evidence="5" id="KW-0539">Nucleus</keyword>
<evidence type="ECO:0000256" key="4">
    <source>
        <dbReference type="ARBA" id="ARBA00023163"/>
    </source>
</evidence>
<dbReference type="InterPro" id="IPR045127">
    <property type="entry name" value="TAF11-like"/>
</dbReference>
<name>A0AA36FW40_9BILA</name>